<accession>A0ABS5IED3</accession>
<dbReference type="RefSeq" id="WP_211549715.1">
    <property type="nucleotide sequence ID" value="NZ_JAGTUF010000013.1"/>
</dbReference>
<dbReference type="EMBL" id="JAGTUF010000013">
    <property type="protein sequence ID" value="MBR9972694.1"/>
    <property type="molecule type" value="Genomic_DNA"/>
</dbReference>
<reference evidence="1 2" key="1">
    <citation type="submission" date="2021-04" db="EMBL/GenBank/DDBJ databases">
        <title>Magnetospirillum sulfuroxidans sp. nov., a facultative chemolithoautotrophic sulfur-oxidizing alphaproteobacterium isolated from freshwater sediment and proposals for Paramagetospirillum gen. nov., and Magnetospirillaceae fam. nov.</title>
        <authorList>
            <person name="Koziaeva V."/>
            <person name="Geelhoed J.S."/>
            <person name="Sorokin D.Y."/>
            <person name="Grouzdev D.S."/>
        </authorList>
    </citation>
    <scope>NUCLEOTIDE SEQUENCE [LARGE SCALE GENOMIC DNA]</scope>
    <source>
        <strain evidence="1 2">J10</strain>
    </source>
</reference>
<evidence type="ECO:0000313" key="1">
    <source>
        <dbReference type="EMBL" id="MBR9972694.1"/>
    </source>
</evidence>
<name>A0ABS5IED3_9PROT</name>
<evidence type="ECO:0000313" key="2">
    <source>
        <dbReference type="Proteomes" id="UP000680714"/>
    </source>
</evidence>
<comment type="caution">
    <text evidence="1">The sequence shown here is derived from an EMBL/GenBank/DDBJ whole genome shotgun (WGS) entry which is preliminary data.</text>
</comment>
<organism evidence="1 2">
    <name type="scientific">Magnetospirillum sulfuroxidans</name>
    <dbReference type="NCBI Taxonomy" id="611300"/>
    <lineage>
        <taxon>Bacteria</taxon>
        <taxon>Pseudomonadati</taxon>
        <taxon>Pseudomonadota</taxon>
        <taxon>Alphaproteobacteria</taxon>
        <taxon>Rhodospirillales</taxon>
        <taxon>Rhodospirillaceae</taxon>
        <taxon>Magnetospirillum</taxon>
    </lineage>
</organism>
<proteinExistence type="predicted"/>
<sequence>MDERQVKAATLARLREEYGRRRKPIVTAEFSLGSSGIRADLVVFANETIGFEIKTARDTLRRLPSQMHAYARYFNHAVAIVAPCHLPNLIADDLCGASVWTYDGEGVLSVFRTGIANVVDDAALDDLLTQAERRTCDFRAAMKARYAATSSQFWRAVSRRSIRPDDLPLLSRFADNRAQARRFAEERDNRWSHWLAAQGCLETA</sequence>
<protein>
    <submittedName>
        <fullName evidence="1">Sce7726 family protein</fullName>
    </submittedName>
</protein>
<keyword evidence="2" id="KW-1185">Reference proteome</keyword>
<dbReference type="Proteomes" id="UP000680714">
    <property type="component" value="Unassembled WGS sequence"/>
</dbReference>
<dbReference type="InterPro" id="IPR047729">
    <property type="entry name" value="Sce7726-like"/>
</dbReference>
<dbReference type="NCBIfam" id="NF033832">
    <property type="entry name" value="sce7726_fam"/>
    <property type="match status" value="1"/>
</dbReference>
<gene>
    <name evidence="1" type="ORF">KEC16_13295</name>
</gene>